<proteinExistence type="predicted"/>
<comment type="caution">
    <text evidence="1">The sequence shown here is derived from an EMBL/GenBank/DDBJ whole genome shotgun (WGS) entry which is preliminary data.</text>
</comment>
<accession>A0A645HC22</accession>
<evidence type="ECO:0000313" key="1">
    <source>
        <dbReference type="EMBL" id="MPN36575.1"/>
    </source>
</evidence>
<sequence>MDDADQQNDSSNQHHHTLHGIVQYTGAKSAERRIQCDTDAKNQQSSFVRNARCGFKQTCAANKLYGHCSDKRDQQAETRQPHQQAALVARKQHIVEGNSIITTRQNREFLTKNPQ</sequence>
<dbReference type="EMBL" id="VSSQ01090782">
    <property type="protein sequence ID" value="MPN36575.1"/>
    <property type="molecule type" value="Genomic_DNA"/>
</dbReference>
<protein>
    <submittedName>
        <fullName evidence="1">Uncharacterized protein</fullName>
    </submittedName>
</protein>
<dbReference type="AlphaFoldDB" id="A0A645HC22"/>
<name>A0A645HC22_9ZZZZ</name>
<organism evidence="1">
    <name type="scientific">bioreactor metagenome</name>
    <dbReference type="NCBI Taxonomy" id="1076179"/>
    <lineage>
        <taxon>unclassified sequences</taxon>
        <taxon>metagenomes</taxon>
        <taxon>ecological metagenomes</taxon>
    </lineage>
</organism>
<gene>
    <name evidence="1" type="ORF">SDC9_184084</name>
</gene>
<reference evidence="1" key="1">
    <citation type="submission" date="2019-08" db="EMBL/GenBank/DDBJ databases">
        <authorList>
            <person name="Kucharzyk K."/>
            <person name="Murdoch R.W."/>
            <person name="Higgins S."/>
            <person name="Loffler F."/>
        </authorList>
    </citation>
    <scope>NUCLEOTIDE SEQUENCE</scope>
</reference>